<protein>
    <submittedName>
        <fullName evidence="1">Uncharacterized protein</fullName>
    </submittedName>
</protein>
<feature type="non-terminal residue" evidence="1">
    <location>
        <position position="67"/>
    </location>
</feature>
<keyword evidence="2" id="KW-1185">Reference proteome</keyword>
<comment type="caution">
    <text evidence="1">The sequence shown here is derived from an EMBL/GenBank/DDBJ whole genome shotgun (WGS) entry which is preliminary data.</text>
</comment>
<dbReference type="Proteomes" id="UP001140087">
    <property type="component" value="Unassembled WGS sequence"/>
</dbReference>
<reference evidence="1" key="1">
    <citation type="submission" date="2022-07" db="EMBL/GenBank/DDBJ databases">
        <title>Phylogenomic reconstructions and comparative analyses of Kickxellomycotina fungi.</title>
        <authorList>
            <person name="Reynolds N.K."/>
            <person name="Stajich J.E."/>
            <person name="Barry K."/>
            <person name="Grigoriev I.V."/>
            <person name="Crous P."/>
            <person name="Smith M.E."/>
        </authorList>
    </citation>
    <scope>NUCLEOTIDE SEQUENCE</scope>
    <source>
        <strain evidence="1">BCRC 34780</strain>
    </source>
</reference>
<proteinExistence type="predicted"/>
<dbReference type="EMBL" id="JANBUN010001297">
    <property type="protein sequence ID" value="KAJ2798739.1"/>
    <property type="molecule type" value="Genomic_DNA"/>
</dbReference>
<evidence type="ECO:0000313" key="1">
    <source>
        <dbReference type="EMBL" id="KAJ2798739.1"/>
    </source>
</evidence>
<sequence>MSAGALAKDHHVARNGAGPRGSVKKEGGGRFNWGADVDEAREVEDADVVGRSEKALRDDPLSRPAQT</sequence>
<name>A0ACC1L108_9FUNG</name>
<evidence type="ECO:0000313" key="2">
    <source>
        <dbReference type="Proteomes" id="UP001140087"/>
    </source>
</evidence>
<organism evidence="1 2">
    <name type="scientific">Coemansia helicoidea</name>
    <dbReference type="NCBI Taxonomy" id="1286919"/>
    <lineage>
        <taxon>Eukaryota</taxon>
        <taxon>Fungi</taxon>
        <taxon>Fungi incertae sedis</taxon>
        <taxon>Zoopagomycota</taxon>
        <taxon>Kickxellomycotina</taxon>
        <taxon>Kickxellomycetes</taxon>
        <taxon>Kickxellales</taxon>
        <taxon>Kickxellaceae</taxon>
        <taxon>Coemansia</taxon>
    </lineage>
</organism>
<accession>A0ACC1L108</accession>
<gene>
    <name evidence="1" type="ORF">H4R21_003808</name>
</gene>